<sequence>MAIHGPAYQPIETNVAGKGVLRLKELEVLFLHPMGGFFNFTSCSLPRLHTFYCGPFMNWWHTDVSPFLHKHGTKITVLDLDDFIITNPTPLSPKLILPVGFWELLPHLQILRISLSHTTFIELPNRDHPLEQLIDTGAVDYAEEFVDTVGIWSKRLEESGPSRITLHGCYVKIMCLSDVGGEVGAVLDGLKRHGTVLVDKAGKPFEYST</sequence>
<dbReference type="HOGENOM" id="CLU_090415_0_0_1"/>
<evidence type="ECO:0000313" key="2">
    <source>
        <dbReference type="Proteomes" id="UP000054097"/>
    </source>
</evidence>
<gene>
    <name evidence="1" type="ORF">M408DRAFT_25065</name>
</gene>
<proteinExistence type="predicted"/>
<dbReference type="Proteomes" id="UP000054097">
    <property type="component" value="Unassembled WGS sequence"/>
</dbReference>
<protein>
    <submittedName>
        <fullName evidence="1">Uncharacterized protein</fullName>
    </submittedName>
</protein>
<organism evidence="1 2">
    <name type="scientific">Serendipita vermifera MAFF 305830</name>
    <dbReference type="NCBI Taxonomy" id="933852"/>
    <lineage>
        <taxon>Eukaryota</taxon>
        <taxon>Fungi</taxon>
        <taxon>Dikarya</taxon>
        <taxon>Basidiomycota</taxon>
        <taxon>Agaricomycotina</taxon>
        <taxon>Agaricomycetes</taxon>
        <taxon>Sebacinales</taxon>
        <taxon>Serendipitaceae</taxon>
        <taxon>Serendipita</taxon>
    </lineage>
</organism>
<accession>A0A0C3AQE0</accession>
<reference evidence="2" key="2">
    <citation type="submission" date="2015-01" db="EMBL/GenBank/DDBJ databases">
        <title>Evolutionary Origins and Diversification of the Mycorrhizal Mutualists.</title>
        <authorList>
            <consortium name="DOE Joint Genome Institute"/>
            <consortium name="Mycorrhizal Genomics Consortium"/>
            <person name="Kohler A."/>
            <person name="Kuo A."/>
            <person name="Nagy L.G."/>
            <person name="Floudas D."/>
            <person name="Copeland A."/>
            <person name="Barry K.W."/>
            <person name="Cichocki N."/>
            <person name="Veneault-Fourrey C."/>
            <person name="LaButti K."/>
            <person name="Lindquist E.A."/>
            <person name="Lipzen A."/>
            <person name="Lundell T."/>
            <person name="Morin E."/>
            <person name="Murat C."/>
            <person name="Riley R."/>
            <person name="Ohm R."/>
            <person name="Sun H."/>
            <person name="Tunlid A."/>
            <person name="Henrissat B."/>
            <person name="Grigoriev I.V."/>
            <person name="Hibbett D.S."/>
            <person name="Martin F."/>
        </authorList>
    </citation>
    <scope>NUCLEOTIDE SEQUENCE [LARGE SCALE GENOMIC DNA]</scope>
    <source>
        <strain evidence="2">MAFF 305830</strain>
    </source>
</reference>
<reference evidence="1 2" key="1">
    <citation type="submission" date="2014-04" db="EMBL/GenBank/DDBJ databases">
        <authorList>
            <consortium name="DOE Joint Genome Institute"/>
            <person name="Kuo A."/>
            <person name="Zuccaro A."/>
            <person name="Kohler A."/>
            <person name="Nagy L.G."/>
            <person name="Floudas D."/>
            <person name="Copeland A."/>
            <person name="Barry K.W."/>
            <person name="Cichocki N."/>
            <person name="Veneault-Fourrey C."/>
            <person name="LaButti K."/>
            <person name="Lindquist E.A."/>
            <person name="Lipzen A."/>
            <person name="Lundell T."/>
            <person name="Morin E."/>
            <person name="Murat C."/>
            <person name="Sun H."/>
            <person name="Tunlid A."/>
            <person name="Henrissat B."/>
            <person name="Grigoriev I.V."/>
            <person name="Hibbett D.S."/>
            <person name="Martin F."/>
            <person name="Nordberg H.P."/>
            <person name="Cantor M.N."/>
            <person name="Hua S.X."/>
        </authorList>
    </citation>
    <scope>NUCLEOTIDE SEQUENCE [LARGE SCALE GENOMIC DNA]</scope>
    <source>
        <strain evidence="1 2">MAFF 305830</strain>
    </source>
</reference>
<evidence type="ECO:0000313" key="1">
    <source>
        <dbReference type="EMBL" id="KIM26795.1"/>
    </source>
</evidence>
<dbReference type="EMBL" id="KN824303">
    <property type="protein sequence ID" value="KIM26795.1"/>
    <property type="molecule type" value="Genomic_DNA"/>
</dbReference>
<dbReference type="AlphaFoldDB" id="A0A0C3AQE0"/>
<name>A0A0C3AQE0_SERVB</name>
<keyword evidence="2" id="KW-1185">Reference proteome</keyword>